<feature type="transmembrane region" description="Helical" evidence="1">
    <location>
        <begin position="61"/>
        <end position="81"/>
    </location>
</feature>
<dbReference type="AlphaFoldDB" id="A0A0D0DL14"/>
<keyword evidence="1" id="KW-0812">Transmembrane</keyword>
<proteinExistence type="predicted"/>
<organism evidence="3 4">
    <name type="scientific">Paxillus rubicundulus Ve08.2h10</name>
    <dbReference type="NCBI Taxonomy" id="930991"/>
    <lineage>
        <taxon>Eukaryota</taxon>
        <taxon>Fungi</taxon>
        <taxon>Dikarya</taxon>
        <taxon>Basidiomycota</taxon>
        <taxon>Agaricomycotina</taxon>
        <taxon>Agaricomycetes</taxon>
        <taxon>Agaricomycetidae</taxon>
        <taxon>Boletales</taxon>
        <taxon>Paxilineae</taxon>
        <taxon>Paxillaceae</taxon>
        <taxon>Paxillus</taxon>
    </lineage>
</organism>
<gene>
    <name evidence="2" type="ORF">PAXRUDRAFT_421562</name>
    <name evidence="3" type="ORF">PAXRUDRAFT_606377</name>
</gene>
<name>A0A0D0DL14_9AGAM</name>
<protein>
    <submittedName>
        <fullName evidence="3">Uncharacterized protein</fullName>
    </submittedName>
</protein>
<dbReference type="EMBL" id="KN825332">
    <property type="protein sequence ID" value="KIK91923.1"/>
    <property type="molecule type" value="Genomic_DNA"/>
</dbReference>
<evidence type="ECO:0000313" key="4">
    <source>
        <dbReference type="Proteomes" id="UP000054538"/>
    </source>
</evidence>
<keyword evidence="1" id="KW-1133">Transmembrane helix</keyword>
<accession>A0A0D0DL14</accession>
<keyword evidence="4" id="KW-1185">Reference proteome</keyword>
<reference evidence="3 4" key="1">
    <citation type="submission" date="2014-04" db="EMBL/GenBank/DDBJ databases">
        <authorList>
            <consortium name="DOE Joint Genome Institute"/>
            <person name="Kuo A."/>
            <person name="Kohler A."/>
            <person name="Jargeat P."/>
            <person name="Nagy L.G."/>
            <person name="Floudas D."/>
            <person name="Copeland A."/>
            <person name="Barry K.W."/>
            <person name="Cichocki N."/>
            <person name="Veneault-Fourrey C."/>
            <person name="LaButti K."/>
            <person name="Lindquist E.A."/>
            <person name="Lipzen A."/>
            <person name="Lundell T."/>
            <person name="Morin E."/>
            <person name="Murat C."/>
            <person name="Sun H."/>
            <person name="Tunlid A."/>
            <person name="Henrissat B."/>
            <person name="Grigoriev I.V."/>
            <person name="Hibbett D.S."/>
            <person name="Martin F."/>
            <person name="Nordberg H.P."/>
            <person name="Cantor M.N."/>
            <person name="Hua S.X."/>
        </authorList>
    </citation>
    <scope>NUCLEOTIDE SEQUENCE [LARGE SCALE GENOMIC DNA]</scope>
    <source>
        <strain evidence="3 4">Ve08.2h10</strain>
    </source>
</reference>
<dbReference type="EMBL" id="KN827394">
    <property type="protein sequence ID" value="KIK76608.1"/>
    <property type="molecule type" value="Genomic_DNA"/>
</dbReference>
<dbReference type="Proteomes" id="UP000054538">
    <property type="component" value="Unassembled WGS sequence"/>
</dbReference>
<keyword evidence="1" id="KW-0472">Membrane</keyword>
<reference evidence="4" key="2">
    <citation type="submission" date="2015-01" db="EMBL/GenBank/DDBJ databases">
        <title>Evolutionary Origins and Diversification of the Mycorrhizal Mutualists.</title>
        <authorList>
            <consortium name="DOE Joint Genome Institute"/>
            <consortium name="Mycorrhizal Genomics Consortium"/>
            <person name="Kohler A."/>
            <person name="Kuo A."/>
            <person name="Nagy L.G."/>
            <person name="Floudas D."/>
            <person name="Copeland A."/>
            <person name="Barry K.W."/>
            <person name="Cichocki N."/>
            <person name="Veneault-Fourrey C."/>
            <person name="LaButti K."/>
            <person name="Lindquist E.A."/>
            <person name="Lipzen A."/>
            <person name="Lundell T."/>
            <person name="Morin E."/>
            <person name="Murat C."/>
            <person name="Riley R."/>
            <person name="Ohm R."/>
            <person name="Sun H."/>
            <person name="Tunlid A."/>
            <person name="Henrissat B."/>
            <person name="Grigoriev I.V."/>
            <person name="Hibbett D.S."/>
            <person name="Martin F."/>
        </authorList>
    </citation>
    <scope>NUCLEOTIDE SEQUENCE [LARGE SCALE GENOMIC DNA]</scope>
    <source>
        <strain evidence="4">Ve08.2h10</strain>
    </source>
</reference>
<evidence type="ECO:0000256" key="1">
    <source>
        <dbReference type="SAM" id="Phobius"/>
    </source>
</evidence>
<dbReference type="HOGENOM" id="CLU_2543253_0_0_1"/>
<sequence>MVLGWHMPSDVVVDRSCRLIVSVWLANSTRAQVMLGYNVHHVILGASKRSSHLCILVARHLGLKCGFLVVAGVAWVVFWLVKG</sequence>
<reference evidence="3" key="3">
    <citation type="submission" date="2015-02" db="EMBL/GenBank/DDBJ databases">
        <title>Evolutionary Origins and Diversification of the Mycorrhizal Mutualists.</title>
        <authorList>
            <consortium name="DOE Joint Genome Institute"/>
            <consortium name="Mycorrhizal Genomics Consortium"/>
            <person name="Kohler A."/>
            <person name="Kuo A."/>
            <person name="Nagy L.G."/>
            <person name="Floudas D."/>
            <person name="Copeland A."/>
            <person name="Barry K.W."/>
            <person name="Cichocki N."/>
            <person name="Veneault-Fourrey C."/>
            <person name="LaButti K."/>
            <person name="Lindquist E.A."/>
            <person name="Lipzen A."/>
            <person name="Lundell T."/>
            <person name="Morin E."/>
            <person name="Murat C."/>
            <person name="Riley R."/>
            <person name="Ohm R."/>
            <person name="Sun H."/>
            <person name="Tunlid A."/>
            <person name="Henrissat B."/>
            <person name="Grigoriev I.V."/>
            <person name="Hibbett D.S."/>
            <person name="Martin F."/>
        </authorList>
    </citation>
    <scope>NUCLEOTIDE SEQUENCE</scope>
    <source>
        <strain evidence="3 4">Ve08.2h10</strain>
    </source>
</reference>
<evidence type="ECO:0000313" key="3">
    <source>
        <dbReference type="EMBL" id="KIK91923.1"/>
    </source>
</evidence>
<evidence type="ECO:0000313" key="2">
    <source>
        <dbReference type="EMBL" id="KIK76608.1"/>
    </source>
</evidence>